<organism evidence="1 2">
    <name type="scientific">Microbispora bryophytorum subsp. camponoti</name>
    <dbReference type="NCBI Taxonomy" id="1677852"/>
    <lineage>
        <taxon>Bacteria</taxon>
        <taxon>Bacillati</taxon>
        <taxon>Actinomycetota</taxon>
        <taxon>Actinomycetes</taxon>
        <taxon>Streptosporangiales</taxon>
        <taxon>Streptosporangiaceae</taxon>
        <taxon>Microbispora</taxon>
    </lineage>
</organism>
<evidence type="ECO:0000313" key="1">
    <source>
        <dbReference type="EMBL" id="MBD3145991.1"/>
    </source>
</evidence>
<dbReference type="EMBL" id="JACXRZ010000016">
    <property type="protein sequence ID" value="MBD3145991.1"/>
    <property type="molecule type" value="Genomic_DNA"/>
</dbReference>
<gene>
    <name evidence="1" type="ORF">IEQ31_22750</name>
</gene>
<protein>
    <submittedName>
        <fullName evidence="1">Uncharacterized protein</fullName>
    </submittedName>
</protein>
<keyword evidence="2" id="KW-1185">Reference proteome</keyword>
<sequence length="348" mass="38999">MLRGLRRVAALRLGPRRTELWIGLPYAMGFDRAELRGVVAIELALLDTCRSRLLAALMELWVSESIRKDAVRAEVAAVARALVLRADEAGCLVSDRRTIATALLRGALLSHSLDWFARRYAAHLPRYGLFAVDLYQGWRWKVFEDDLPARLTPRYRELYAADPSRHGFMLDRIAELGVAPDEPLRPAQDPIVPALHPAVEERFARWLLRRHVAGQTVHWSVDFADMPFSVWDAPIEQGHDSVLRAVARLSGRPDPALADLMEIVAAGHGAELEWEYREESCTHTTPGVCALFPVLHRTLRMRGYTYVNALRHRELAGPDGDVVDVAGLAQAIERGDRPPQLHVPVTTS</sequence>
<accession>A0ABR8L6X6</accession>
<evidence type="ECO:0000313" key="2">
    <source>
        <dbReference type="Proteomes" id="UP000653231"/>
    </source>
</evidence>
<comment type="caution">
    <text evidence="1">The sequence shown here is derived from an EMBL/GenBank/DDBJ whole genome shotgun (WGS) entry which is preliminary data.</text>
</comment>
<dbReference type="RefSeq" id="WP_191053360.1">
    <property type="nucleotide sequence ID" value="NZ_JACXRZ010000016.1"/>
</dbReference>
<reference evidence="1 2" key="1">
    <citation type="submission" date="2020-09" db="EMBL/GenBank/DDBJ databases">
        <title>Actinomycete isolated from the Camponotus japonicus Mayr.</title>
        <authorList>
            <person name="Gong X."/>
        </authorList>
    </citation>
    <scope>NUCLEOTIDE SEQUENCE [LARGE SCALE GENOMIC DNA]</scope>
    <source>
        <strain evidence="1 2">2C-HV3</strain>
    </source>
</reference>
<proteinExistence type="predicted"/>
<dbReference type="Proteomes" id="UP000653231">
    <property type="component" value="Unassembled WGS sequence"/>
</dbReference>
<name>A0ABR8L6X6_9ACTN</name>